<name>A0ABR4PEC6_9HELO</name>
<evidence type="ECO:0000313" key="2">
    <source>
        <dbReference type="Proteomes" id="UP001629113"/>
    </source>
</evidence>
<dbReference type="Pfam" id="PF07247">
    <property type="entry name" value="AATase"/>
    <property type="match status" value="1"/>
</dbReference>
<sequence>MGEPPYSSRDLLNLGPLGRFYAARNELGFYRCTAVLGVYSFRTHDVPDPDAWFKEHFYHALFRTVLSHPVLCYGILNQTLEREAVFLRLQEIYRDDVAEFEDEEDVKGDGNVDVAIKKLLERSHKRILQDGQRIPAWRVVCFKHDGRWHTPKPRQEQQRISILFLASHAIADGLSSVLFHKSLLRYFNDSTITGASWPLVVPRDTPGPNLLEDAVDLQQIDRNTIPTIAYGAPSTWAGANMFLSSIDDYQTVVRLVTIPVQKKGAVAELCRQRKITVTGLIHALVVAFLSRNTPKGSSYLVVTPYSMRQITHARADEMCNHAGGLVHEFAADIVASVRACAVDSKEELDKIVEIAQIYRKDLKEELARCPKNNAWAVMFGVKDWYAPSLAQLGKKRALTYEHSNLGNIIIEENGENVIGRKLELEKLVASQCGSVTGPVFGCNAISLVDGPLTVTVTWQKGAMDEDMGYKLVEYLTNRLMNGITCTV</sequence>
<dbReference type="PANTHER" id="PTHR28037:SF1">
    <property type="entry name" value="ALCOHOL O-ACETYLTRANSFERASE 1-RELATED"/>
    <property type="match status" value="1"/>
</dbReference>
<dbReference type="InterPro" id="IPR010828">
    <property type="entry name" value="Atf2/Sli1-like"/>
</dbReference>
<reference evidence="1 2" key="1">
    <citation type="submission" date="2024-06" db="EMBL/GenBank/DDBJ databases">
        <title>Complete genome of Phlyctema vagabunda strain 19-DSS-EL-015.</title>
        <authorList>
            <person name="Fiorenzani C."/>
        </authorList>
    </citation>
    <scope>NUCLEOTIDE SEQUENCE [LARGE SCALE GENOMIC DNA]</scope>
    <source>
        <strain evidence="1 2">19-DSS-EL-015</strain>
    </source>
</reference>
<keyword evidence="2" id="KW-1185">Reference proteome</keyword>
<protein>
    <recommendedName>
        <fullName evidence="3">Alcohol acetyltransferase</fullName>
    </recommendedName>
</protein>
<organism evidence="1 2">
    <name type="scientific">Phlyctema vagabunda</name>
    <dbReference type="NCBI Taxonomy" id="108571"/>
    <lineage>
        <taxon>Eukaryota</taxon>
        <taxon>Fungi</taxon>
        <taxon>Dikarya</taxon>
        <taxon>Ascomycota</taxon>
        <taxon>Pezizomycotina</taxon>
        <taxon>Leotiomycetes</taxon>
        <taxon>Helotiales</taxon>
        <taxon>Dermateaceae</taxon>
        <taxon>Phlyctema</taxon>
    </lineage>
</organism>
<evidence type="ECO:0008006" key="3">
    <source>
        <dbReference type="Google" id="ProtNLM"/>
    </source>
</evidence>
<dbReference type="InterPro" id="IPR052058">
    <property type="entry name" value="Alcohol_O-acetyltransferase"/>
</dbReference>
<dbReference type="PANTHER" id="PTHR28037">
    <property type="entry name" value="ALCOHOL O-ACETYLTRANSFERASE 1-RELATED"/>
    <property type="match status" value="1"/>
</dbReference>
<comment type="caution">
    <text evidence="1">The sequence shown here is derived from an EMBL/GenBank/DDBJ whole genome shotgun (WGS) entry which is preliminary data.</text>
</comment>
<gene>
    <name evidence="1" type="ORF">PVAG01_05837</name>
</gene>
<accession>A0ABR4PEC6</accession>
<dbReference type="EMBL" id="JBFCZG010000005">
    <property type="protein sequence ID" value="KAL3421681.1"/>
    <property type="molecule type" value="Genomic_DNA"/>
</dbReference>
<proteinExistence type="predicted"/>
<dbReference type="Proteomes" id="UP001629113">
    <property type="component" value="Unassembled WGS sequence"/>
</dbReference>
<evidence type="ECO:0000313" key="1">
    <source>
        <dbReference type="EMBL" id="KAL3421681.1"/>
    </source>
</evidence>